<proteinExistence type="inferred from homology"/>
<comment type="similarity">
    <text evidence="2 6">Belongs to the VPS35 family.</text>
</comment>
<dbReference type="PANTHER" id="PTHR11099">
    <property type="entry name" value="VACUOLAR SORTING PROTEIN 35"/>
    <property type="match status" value="1"/>
</dbReference>
<dbReference type="Gene3D" id="1.25.40.660">
    <property type="entry name" value="Vacuolar protein sorting-associated protein 35, helical subcomplex Vps35-C"/>
    <property type="match status" value="1"/>
</dbReference>
<evidence type="ECO:0000256" key="2">
    <source>
        <dbReference type="ARBA" id="ARBA00006536"/>
    </source>
</evidence>
<dbReference type="PANTHER" id="PTHR11099:SF0">
    <property type="entry name" value="VACUOLAR PROTEIN SORTING-ASSOCIATED PROTEIN 35"/>
    <property type="match status" value="1"/>
</dbReference>
<comment type="function">
    <text evidence="6">Plays a role in vesicular protein sorting.</text>
</comment>
<gene>
    <name evidence="7" type="primary">VPS35</name>
    <name evidence="7" type="ORF">C6P45_000200</name>
</gene>
<dbReference type="PIRSF" id="PIRSF009375">
    <property type="entry name" value="Retromer_Vps35"/>
    <property type="match status" value="1"/>
</dbReference>
<evidence type="ECO:0000313" key="7">
    <source>
        <dbReference type="EMBL" id="KAG0666828.1"/>
    </source>
</evidence>
<organism evidence="7 8">
    <name type="scientific">Maudiozyma exigua</name>
    <name type="common">Yeast</name>
    <name type="synonym">Kazachstania exigua</name>
    <dbReference type="NCBI Taxonomy" id="34358"/>
    <lineage>
        <taxon>Eukaryota</taxon>
        <taxon>Fungi</taxon>
        <taxon>Dikarya</taxon>
        <taxon>Ascomycota</taxon>
        <taxon>Saccharomycotina</taxon>
        <taxon>Saccharomycetes</taxon>
        <taxon>Saccharomycetales</taxon>
        <taxon>Saccharomycetaceae</taxon>
        <taxon>Maudiozyma</taxon>
    </lineage>
</organism>
<accession>A0A9P6W7G0</accession>
<evidence type="ECO:0000313" key="8">
    <source>
        <dbReference type="Proteomes" id="UP000750334"/>
    </source>
</evidence>
<dbReference type="GO" id="GO:0005829">
    <property type="term" value="C:cytosol"/>
    <property type="evidence" value="ECO:0007669"/>
    <property type="project" value="GOC"/>
</dbReference>
<dbReference type="GO" id="GO:0005770">
    <property type="term" value="C:late endosome"/>
    <property type="evidence" value="ECO:0007669"/>
    <property type="project" value="TreeGrafter"/>
</dbReference>
<dbReference type="InterPro" id="IPR042491">
    <property type="entry name" value="Vps35_C"/>
</dbReference>
<keyword evidence="3 6" id="KW-0813">Transport</keyword>
<comment type="caution">
    <text evidence="7">The sequence shown here is derived from an EMBL/GenBank/DDBJ whole genome shotgun (WGS) entry which is preliminary data.</text>
</comment>
<evidence type="ECO:0000256" key="5">
    <source>
        <dbReference type="ARBA" id="ARBA00023136"/>
    </source>
</evidence>
<dbReference type="GO" id="GO:0042147">
    <property type="term" value="P:retrograde transport, endosome to Golgi"/>
    <property type="evidence" value="ECO:0007669"/>
    <property type="project" value="InterPro"/>
</dbReference>
<evidence type="ECO:0000256" key="3">
    <source>
        <dbReference type="ARBA" id="ARBA00022448"/>
    </source>
</evidence>
<reference evidence="7 8" key="1">
    <citation type="submission" date="2020-11" db="EMBL/GenBank/DDBJ databases">
        <title>Kefir isolates.</title>
        <authorList>
            <person name="Marcisauskas S."/>
            <person name="Kim Y."/>
            <person name="Blasche S."/>
        </authorList>
    </citation>
    <scope>NUCLEOTIDE SEQUENCE [LARGE SCALE GENOMIC DNA]</scope>
    <source>
        <strain evidence="7 8">OG2</strain>
    </source>
</reference>
<dbReference type="InterPro" id="IPR005378">
    <property type="entry name" value="Vps35"/>
</dbReference>
<keyword evidence="8" id="KW-1185">Reference proteome</keyword>
<comment type="subcellular location">
    <subcellularLocation>
        <location evidence="1">Membrane</location>
        <topology evidence="1">Peripheral membrane protein</topology>
    </subcellularLocation>
</comment>
<dbReference type="AlphaFoldDB" id="A0A9P6W7G0"/>
<dbReference type="Proteomes" id="UP000750334">
    <property type="component" value="Unassembled WGS sequence"/>
</dbReference>
<sequence length="891" mass="104204">MSYSETVEQAISNIKQQTVLMQRSLNNKKLMDALKYTSTMLTELRNPKLLPKQYYELYIQIFDSLTILSAYLVENHSNGHHLAALYELVQYAGNVVPRLYLMITVGTSYLKIPNSPREEILRDMIEMCRGVQNPIRGLFLRYYLSQRTKQLLLPIEQKDSIEFNSQFIITNFIEMNKLWVRLQHQGPLRERDQRTKERKELQILVGSQLVRLSQIVDDNLTLYEEEILPILLEQIVQCRDVVCQEYLYDVICQVFPDEFHLKTLDALLDTSLQLNMEVSVTKIILTLCERLNGYIERIRQNQSEDNDQNPIKEDILERFWKHLLKLNDERPDLSIQELSGIILSIMNLSLIWYPTNIQNLNKLFGLVTQKCKDFGEERTQDSESFMVKLLTAHDLDGVKNYKKYFFDIITQCDSFQDLLSIQNSLSQMDVLTLIINCFLGNDTDKKSESQILISTKTQLERFLIILEPMITIKTLTPPPDKNTNEIKEYNAQLSREYLLSVHQEKLAKMCHFLIQNIDKTQFKTVESQLELLLMIKNVYHKGGKNIRFTYPTIVTNFWRMIRKCNIFKVKIPKRKQYYENLMKQIFKYISRCINDMFNNCGNVCMDLIYKLNLQSAALADQLSLVEISYDFFSEAFSVFEESLSDSRTQFQALIFMAQTLQKTRSLYKEDYYNQLIVRTTLHGSKLLKKEDQCRAVYVCSHLWWATEISSIGEEEGETTNFVRDGKRVLECLQRSLRAADSRMDNVESCELMVEILNVCLYYFVHGDEQTTHVGISYINGLIELIKNNLKSLRLEGEQRISEMNVNNGDSNNVNNSANGSIANKDKYVMGLDGTYIKLRNINNSSSAHIDFKIKDMNINDMIQIPVEHFDRTCEYIINQRDIDNRFKMVEL</sequence>
<evidence type="ECO:0000256" key="1">
    <source>
        <dbReference type="ARBA" id="ARBA00004170"/>
    </source>
</evidence>
<protein>
    <recommendedName>
        <fullName evidence="6">Vacuolar protein sorting-associated protein 35</fullName>
    </recommendedName>
</protein>
<dbReference type="FunFam" id="1.25.40.660:FF:000007">
    <property type="entry name" value="Vacuolar protein sorting-associated protein 35"/>
    <property type="match status" value="1"/>
</dbReference>
<dbReference type="Pfam" id="PF03635">
    <property type="entry name" value="Vps35"/>
    <property type="match status" value="1"/>
</dbReference>
<name>A0A9P6W7G0_MAUEX</name>
<dbReference type="EMBL" id="PUHR01000102">
    <property type="protein sequence ID" value="KAG0666828.1"/>
    <property type="molecule type" value="Genomic_DNA"/>
</dbReference>
<dbReference type="GO" id="GO:0006886">
    <property type="term" value="P:intracellular protein transport"/>
    <property type="evidence" value="ECO:0007669"/>
    <property type="project" value="TreeGrafter"/>
</dbReference>
<keyword evidence="4 6" id="KW-0653">Protein transport</keyword>
<evidence type="ECO:0000256" key="6">
    <source>
        <dbReference type="PIRNR" id="PIRNR009375"/>
    </source>
</evidence>
<dbReference type="OrthoDB" id="10258141at2759"/>
<keyword evidence="5" id="KW-0472">Membrane</keyword>
<dbReference type="GO" id="GO:0030906">
    <property type="term" value="C:retromer, cargo-selective complex"/>
    <property type="evidence" value="ECO:0007669"/>
    <property type="project" value="InterPro"/>
</dbReference>
<evidence type="ECO:0000256" key="4">
    <source>
        <dbReference type="ARBA" id="ARBA00022927"/>
    </source>
</evidence>